<protein>
    <submittedName>
        <fullName evidence="2">N-acetylglucosamine kinase</fullName>
    </submittedName>
</protein>
<dbReference type="InterPro" id="IPR052519">
    <property type="entry name" value="Euk-type_GlcNAc_Kinase"/>
</dbReference>
<comment type="caution">
    <text evidence="2">The sequence shown here is derived from an EMBL/GenBank/DDBJ whole genome shotgun (WGS) entry which is preliminary data.</text>
</comment>
<feature type="domain" description="ATPase BadF/BadG/BcrA/BcrD type" evidence="1">
    <location>
        <begin position="6"/>
        <end position="298"/>
    </location>
</feature>
<dbReference type="Proteomes" id="UP001596047">
    <property type="component" value="Unassembled WGS sequence"/>
</dbReference>
<proteinExistence type="predicted"/>
<dbReference type="InterPro" id="IPR043129">
    <property type="entry name" value="ATPase_NBD"/>
</dbReference>
<name>A0ABW0W281_9BACL</name>
<keyword evidence="2" id="KW-0418">Kinase</keyword>
<gene>
    <name evidence="2" type="ORF">ACFPYJ_24805</name>
</gene>
<accession>A0ABW0W281</accession>
<sequence>MKSFAVGIDGGGSKTEALLLDLESGESISVFAGGINSIVDGNDTTQANLRELLYRIKACLSEREGDLLSICIGSASIIREPQGYWAMRLLSEAFPTAKLTGLGDCRIALEGALGGGPGLIVVAGTGSMAYAIGPDGTIRQCGGFGPLFGDEGSGYDIGREALRAVAMQLDGRGEGTLLTETLQAAIGFVTEEDLIDRTYGDFSRKDIAALTEYVGACALQGDFVARRILQEAAKHLSELLLSLIDRIAWNERPLMSYAGGVFQMGSLILDPLREHLGNWATQLRHPLGSPANGAAMLAVKEMG</sequence>
<dbReference type="InterPro" id="IPR002731">
    <property type="entry name" value="ATPase_BadF"/>
</dbReference>
<reference evidence="3" key="1">
    <citation type="journal article" date="2019" name="Int. J. Syst. Evol. Microbiol.">
        <title>The Global Catalogue of Microorganisms (GCM) 10K type strain sequencing project: providing services to taxonomists for standard genome sequencing and annotation.</title>
        <authorList>
            <consortium name="The Broad Institute Genomics Platform"/>
            <consortium name="The Broad Institute Genome Sequencing Center for Infectious Disease"/>
            <person name="Wu L."/>
            <person name="Ma J."/>
        </authorList>
    </citation>
    <scope>NUCLEOTIDE SEQUENCE [LARGE SCALE GENOMIC DNA]</scope>
    <source>
        <strain evidence="3">CGMCC 1.3240</strain>
    </source>
</reference>
<dbReference type="CDD" id="cd24007">
    <property type="entry name" value="ASKHA_NBD_eukNAGK-like"/>
    <property type="match status" value="1"/>
</dbReference>
<dbReference type="Gene3D" id="3.30.420.40">
    <property type="match status" value="2"/>
</dbReference>
<evidence type="ECO:0000259" key="1">
    <source>
        <dbReference type="Pfam" id="PF01869"/>
    </source>
</evidence>
<dbReference type="RefSeq" id="WP_379190912.1">
    <property type="nucleotide sequence ID" value="NZ_JBHSOW010000094.1"/>
</dbReference>
<keyword evidence="3" id="KW-1185">Reference proteome</keyword>
<dbReference type="GO" id="GO:0016301">
    <property type="term" value="F:kinase activity"/>
    <property type="evidence" value="ECO:0007669"/>
    <property type="project" value="UniProtKB-KW"/>
</dbReference>
<dbReference type="EMBL" id="JBHSOW010000094">
    <property type="protein sequence ID" value="MFC5652275.1"/>
    <property type="molecule type" value="Genomic_DNA"/>
</dbReference>
<dbReference type="PANTHER" id="PTHR43190:SF3">
    <property type="entry name" value="N-ACETYL-D-GLUCOSAMINE KINASE"/>
    <property type="match status" value="1"/>
</dbReference>
<dbReference type="PANTHER" id="PTHR43190">
    <property type="entry name" value="N-ACETYL-D-GLUCOSAMINE KINASE"/>
    <property type="match status" value="1"/>
</dbReference>
<keyword evidence="2" id="KW-0808">Transferase</keyword>
<evidence type="ECO:0000313" key="3">
    <source>
        <dbReference type="Proteomes" id="UP001596047"/>
    </source>
</evidence>
<organism evidence="2 3">
    <name type="scientific">Paenibacillus solisilvae</name>
    <dbReference type="NCBI Taxonomy" id="2486751"/>
    <lineage>
        <taxon>Bacteria</taxon>
        <taxon>Bacillati</taxon>
        <taxon>Bacillota</taxon>
        <taxon>Bacilli</taxon>
        <taxon>Bacillales</taxon>
        <taxon>Paenibacillaceae</taxon>
        <taxon>Paenibacillus</taxon>
    </lineage>
</organism>
<evidence type="ECO:0000313" key="2">
    <source>
        <dbReference type="EMBL" id="MFC5652275.1"/>
    </source>
</evidence>
<dbReference type="SUPFAM" id="SSF53067">
    <property type="entry name" value="Actin-like ATPase domain"/>
    <property type="match status" value="2"/>
</dbReference>
<dbReference type="Pfam" id="PF01869">
    <property type="entry name" value="BcrAD_BadFG"/>
    <property type="match status" value="1"/>
</dbReference>